<feature type="transmembrane region" description="Helical" evidence="2">
    <location>
        <begin position="6"/>
        <end position="31"/>
    </location>
</feature>
<reference evidence="4" key="1">
    <citation type="submission" date="2017-09" db="EMBL/GenBank/DDBJ databases">
        <title>Metaegenomics of thermophilic ammonia-oxidizing enrichment culture.</title>
        <authorList>
            <person name="Kato S."/>
            <person name="Suzuki K."/>
        </authorList>
    </citation>
    <scope>NUCLEOTIDE SEQUENCE [LARGE SCALE GENOMIC DNA]</scope>
</reference>
<dbReference type="SMART" id="SM00028">
    <property type="entry name" value="TPR"/>
    <property type="match status" value="1"/>
</dbReference>
<accession>A0A2H5X8R3</accession>
<dbReference type="Pfam" id="PF00515">
    <property type="entry name" value="TPR_1"/>
    <property type="match status" value="1"/>
</dbReference>
<dbReference type="SUPFAM" id="SSF103473">
    <property type="entry name" value="MFS general substrate transporter"/>
    <property type="match status" value="1"/>
</dbReference>
<feature type="transmembrane region" description="Helical" evidence="2">
    <location>
        <begin position="43"/>
        <end position="61"/>
    </location>
</feature>
<dbReference type="AlphaFoldDB" id="A0A2H5X8R3"/>
<feature type="repeat" description="TPR" evidence="1">
    <location>
        <begin position="114"/>
        <end position="147"/>
    </location>
</feature>
<comment type="caution">
    <text evidence="3">The sequence shown here is derived from an EMBL/GenBank/DDBJ whole genome shotgun (WGS) entry which is preliminary data.</text>
</comment>
<dbReference type="InterPro" id="IPR036259">
    <property type="entry name" value="MFS_trans_sf"/>
</dbReference>
<sequence>MIGDFVLAFGMGVRLAALVLIVALVGAAIIGRLWEGELTGSHAAIALLFVAGLLIGVVLLWNSPWVFALFLVAAGLAALWWMAQAATEHHLLAQMRAEEEQRYRAAVARDPRNAAAWSALGDLYLEMHRYDDAIACYERAVSVVPHAAEEHRKLQRARRLKEDAMRHQRRCPSCHSPLPVLAVVCPQCGEEISAPVWVYALAALKDRTALRKTLLAFLIAFPTVTFWLALLFALAPPGRAFLVLVTLAAIAIVVLVESRG</sequence>
<feature type="transmembrane region" description="Helical" evidence="2">
    <location>
        <begin position="67"/>
        <end position="86"/>
    </location>
</feature>
<feature type="transmembrane region" description="Helical" evidence="2">
    <location>
        <begin position="240"/>
        <end position="256"/>
    </location>
</feature>
<feature type="transmembrane region" description="Helical" evidence="2">
    <location>
        <begin position="214"/>
        <end position="234"/>
    </location>
</feature>
<name>A0A2H5X8R3_9BACT</name>
<keyword evidence="2" id="KW-0472">Membrane</keyword>
<evidence type="ECO:0000313" key="3">
    <source>
        <dbReference type="EMBL" id="GBC97582.1"/>
    </source>
</evidence>
<keyword evidence="2" id="KW-0812">Transmembrane</keyword>
<dbReference type="Gene3D" id="1.25.40.10">
    <property type="entry name" value="Tetratricopeptide repeat domain"/>
    <property type="match status" value="1"/>
</dbReference>
<evidence type="ECO:0000256" key="2">
    <source>
        <dbReference type="SAM" id="Phobius"/>
    </source>
</evidence>
<dbReference type="SUPFAM" id="SSF48452">
    <property type="entry name" value="TPR-like"/>
    <property type="match status" value="1"/>
</dbReference>
<dbReference type="PROSITE" id="PS50293">
    <property type="entry name" value="TPR_REGION"/>
    <property type="match status" value="1"/>
</dbReference>
<protein>
    <submittedName>
        <fullName evidence="3">Uncharacterized protein</fullName>
    </submittedName>
</protein>
<dbReference type="EMBL" id="BEHT01000001">
    <property type="protein sequence ID" value="GBC97582.1"/>
    <property type="molecule type" value="Genomic_DNA"/>
</dbReference>
<dbReference type="InterPro" id="IPR011990">
    <property type="entry name" value="TPR-like_helical_dom_sf"/>
</dbReference>
<keyword evidence="2" id="KW-1133">Transmembrane helix</keyword>
<dbReference type="PROSITE" id="PS50005">
    <property type="entry name" value="TPR"/>
    <property type="match status" value="1"/>
</dbReference>
<dbReference type="Proteomes" id="UP000236173">
    <property type="component" value="Unassembled WGS sequence"/>
</dbReference>
<evidence type="ECO:0000256" key="1">
    <source>
        <dbReference type="PROSITE-ProRule" id="PRU00339"/>
    </source>
</evidence>
<gene>
    <name evidence="3" type="ORF">HRbin17_00069</name>
</gene>
<keyword evidence="1" id="KW-0802">TPR repeat</keyword>
<proteinExistence type="predicted"/>
<evidence type="ECO:0000313" key="4">
    <source>
        <dbReference type="Proteomes" id="UP000236173"/>
    </source>
</evidence>
<dbReference type="InterPro" id="IPR019734">
    <property type="entry name" value="TPR_rpt"/>
</dbReference>
<organism evidence="3 4">
    <name type="scientific">Candidatus Fervidibacter japonicus</name>
    <dbReference type="NCBI Taxonomy" id="2035412"/>
    <lineage>
        <taxon>Bacteria</taxon>
        <taxon>Candidatus Fervidibacterota</taxon>
        <taxon>Candidatus Fervidibacter</taxon>
    </lineage>
</organism>